<dbReference type="InterPro" id="IPR023406">
    <property type="entry name" value="Topo_IA_AS"/>
</dbReference>
<evidence type="ECO:0000313" key="13">
    <source>
        <dbReference type="EMBL" id="QAR32873.1"/>
    </source>
</evidence>
<evidence type="ECO:0000259" key="11">
    <source>
        <dbReference type="PROSITE" id="PS50880"/>
    </source>
</evidence>
<reference evidence="13 14" key="1">
    <citation type="submission" date="2019-01" db="EMBL/GenBank/DDBJ databases">
        <title>Geovibrio thiophilus DSM 11263, complete genome.</title>
        <authorList>
            <person name="Spring S."/>
            <person name="Bunk B."/>
            <person name="Sproer C."/>
        </authorList>
    </citation>
    <scope>NUCLEOTIDE SEQUENCE [LARGE SCALE GENOMIC DNA]</scope>
    <source>
        <strain evidence="13 14">DSM 11263</strain>
    </source>
</reference>
<dbReference type="InterPro" id="IPR034149">
    <property type="entry name" value="TOPRIM_TopoI"/>
</dbReference>
<evidence type="ECO:0000256" key="6">
    <source>
        <dbReference type="ARBA" id="ARBA00022842"/>
    </source>
</evidence>
<dbReference type="CDD" id="cd03363">
    <property type="entry name" value="TOPRIM_TopoIA_TopoI"/>
    <property type="match status" value="1"/>
</dbReference>
<feature type="domain" description="Toprim" evidence="11">
    <location>
        <begin position="3"/>
        <end position="113"/>
    </location>
</feature>
<dbReference type="Gene3D" id="2.70.20.10">
    <property type="entry name" value="Topoisomerase I, domain 3"/>
    <property type="match status" value="1"/>
</dbReference>
<feature type="active site" description="O-(5'-phospho-DNA)-tyrosine intermediate" evidence="10">
    <location>
        <position position="302"/>
    </location>
</feature>
<dbReference type="InterPro" id="IPR003601">
    <property type="entry name" value="Topo_IA_2"/>
</dbReference>
<dbReference type="NCBIfam" id="TIGR01051">
    <property type="entry name" value="topA_bact"/>
    <property type="match status" value="1"/>
</dbReference>
<dbReference type="GO" id="GO:0003917">
    <property type="term" value="F:DNA topoisomerase type I (single strand cut, ATP-independent) activity"/>
    <property type="evidence" value="ECO:0007669"/>
    <property type="project" value="UniProtKB-UniRule"/>
</dbReference>
<dbReference type="Pfam" id="PF01751">
    <property type="entry name" value="Toprim"/>
    <property type="match status" value="1"/>
</dbReference>
<keyword evidence="7 10" id="KW-0799">Topoisomerase</keyword>
<comment type="similarity">
    <text evidence="2 10">Belongs to the type IA topoisomerase family.</text>
</comment>
<dbReference type="Gene3D" id="1.10.460.10">
    <property type="entry name" value="Topoisomerase I, domain 2"/>
    <property type="match status" value="1"/>
</dbReference>
<dbReference type="KEGG" id="gtl:EP073_05475"/>
<dbReference type="CDD" id="cd00186">
    <property type="entry name" value="TOP1Ac"/>
    <property type="match status" value="1"/>
</dbReference>
<dbReference type="SUPFAM" id="SSF57783">
    <property type="entry name" value="Zinc beta-ribbon"/>
    <property type="match status" value="4"/>
</dbReference>
<dbReference type="Gene3D" id="1.10.290.10">
    <property type="entry name" value="Topoisomerase I, domain 4"/>
    <property type="match status" value="1"/>
</dbReference>
<protein>
    <recommendedName>
        <fullName evidence="10">DNA topoisomerase 1</fullName>
        <ecNumber evidence="10">5.6.2.1</ecNumber>
    </recommendedName>
    <alternativeName>
        <fullName evidence="10">DNA topoisomerase I</fullName>
    </alternativeName>
</protein>
<dbReference type="Gene3D" id="3.40.50.140">
    <property type="match status" value="1"/>
</dbReference>
<dbReference type="InterPro" id="IPR013824">
    <property type="entry name" value="Topo_IA_cen_sub1"/>
</dbReference>
<evidence type="ECO:0000256" key="1">
    <source>
        <dbReference type="ARBA" id="ARBA00000213"/>
    </source>
</evidence>
<dbReference type="Pfam" id="PF01131">
    <property type="entry name" value="Topoisom_bac"/>
    <property type="match status" value="1"/>
</dbReference>
<gene>
    <name evidence="10 13" type="primary">topA</name>
    <name evidence="13" type="ORF">EP073_05475</name>
</gene>
<feature type="site" description="Interaction with DNA" evidence="10">
    <location>
        <position position="144"/>
    </location>
</feature>
<dbReference type="PANTHER" id="PTHR42785">
    <property type="entry name" value="DNA TOPOISOMERASE, TYPE IA, CORE"/>
    <property type="match status" value="1"/>
</dbReference>
<feature type="site" description="Interaction with DNA" evidence="10">
    <location>
        <position position="149"/>
    </location>
</feature>
<dbReference type="PROSITE" id="PS52039">
    <property type="entry name" value="TOPO_IA_2"/>
    <property type="match status" value="1"/>
</dbReference>
<keyword evidence="3" id="KW-0479">Metal-binding</keyword>
<dbReference type="PANTHER" id="PTHR42785:SF1">
    <property type="entry name" value="DNA TOPOISOMERASE"/>
    <property type="match status" value="1"/>
</dbReference>
<dbReference type="PROSITE" id="PS00396">
    <property type="entry name" value="TOPO_IA_1"/>
    <property type="match status" value="1"/>
</dbReference>
<evidence type="ECO:0000256" key="10">
    <source>
        <dbReference type="HAMAP-Rule" id="MF_00952"/>
    </source>
</evidence>
<comment type="subunit">
    <text evidence="10">Monomer.</text>
</comment>
<sequence>MAKNLVIVESPAKAKTIEKYLGRSFKVLASVGHVKDLPSNKLGVDIENGFQPEYITIRGKKKVLDDLKKEAQTAEKIFLAPDPDREGEAIAWHIAGELGKKNMEKIKRVYFNEITKKGIQDGIESPVDINMDMAMAQQSRRVLDRLVGYLVSPLLWKPLKFGLSAGRVQSVALRLICEREEEIEKFKPEEYWTIDGMFLLDNDENRKLKARLEKKDGKKIKVGKKEEADKVLADLKKAAFSVTDVARKTVMQKAPLPFSTSMLQQEASRKLGYSAKRTMMTAQKLYEGMDLGSQGPMGLITYMRTDSVRISDEAAKEAADYIKKEFGSDFLTKGMRKAKEAKVKAQDAHEAIRPTAVERTPQSVEKFLSAEQYKLYKLIWERFVASQMADAEYDQSTITITGGAYEFKAQGKILKFPGFRQLYIEGDEEAQKDAEAILFDIKENTPAKPESFDPKQNFTQPPARYTEASIIKTLEQEGIGRPSTYASIISTIQEREYVEIMEKKLRPTELGRIVNRLLVSNFPSIFEIKFTAGLENDLDKVAEGAVKWDEVLDEFFKSFKPVLAVAEKQFSVNLTLDSDCPKCGGGLVIKYGRNGSFAACSKYPECDFSSDYERQEDGTIKLIEKPKNESTGIVCDKCGKEMVLKKSRFGEMLACSGYPECKNIKQYVRDEEGKVKLVEEMTAEIETPCPKCGGKLAVKKGKRGNFIACSGYPECSFTANITTDAKGNISPEILKVDENVKCEKCGSPMALKKGPRGRFFACTAYPKCKNAKPIQTLEDGTITVKE</sequence>
<feature type="region of interest" description="Interaction with DNA" evidence="10">
    <location>
        <begin position="164"/>
        <end position="169"/>
    </location>
</feature>
<evidence type="ECO:0000256" key="4">
    <source>
        <dbReference type="ARBA" id="ARBA00022771"/>
    </source>
</evidence>
<dbReference type="InterPro" id="IPR005733">
    <property type="entry name" value="TopoI_bac-type"/>
</dbReference>
<dbReference type="OrthoDB" id="9804262at2"/>
<evidence type="ECO:0000256" key="3">
    <source>
        <dbReference type="ARBA" id="ARBA00022723"/>
    </source>
</evidence>
<evidence type="ECO:0000256" key="5">
    <source>
        <dbReference type="ARBA" id="ARBA00022833"/>
    </source>
</evidence>
<dbReference type="InterPro" id="IPR000380">
    <property type="entry name" value="Topo_IA"/>
</dbReference>
<comment type="catalytic activity">
    <reaction evidence="1 10">
        <text>ATP-independent breakage of single-stranded DNA, followed by passage and rejoining.</text>
        <dbReference type="EC" id="5.6.2.1"/>
    </reaction>
</comment>
<evidence type="ECO:0000313" key="14">
    <source>
        <dbReference type="Proteomes" id="UP000287502"/>
    </source>
</evidence>
<feature type="site" description="Interaction with DNA" evidence="10">
    <location>
        <position position="304"/>
    </location>
</feature>
<dbReference type="SMART" id="SM00437">
    <property type="entry name" value="TOP1Ac"/>
    <property type="match status" value="1"/>
</dbReference>
<dbReference type="SMART" id="SM00436">
    <property type="entry name" value="TOP1Bc"/>
    <property type="match status" value="1"/>
</dbReference>
<dbReference type="RefSeq" id="WP_128466159.1">
    <property type="nucleotide sequence ID" value="NZ_CP035108.1"/>
</dbReference>
<comment type="function">
    <text evidence="10">Releases the supercoiling and torsional tension of DNA, which is introduced during the DNA replication and transcription, by transiently cleaving and rejoining one strand of the DNA duplex. Introduces a single-strand break via transesterification at a target site in duplex DNA. The scissile phosphodiester is attacked by the catalytic tyrosine of the enzyme, resulting in the formation of a DNA-(5'-phosphotyrosyl)-enzyme intermediate and the expulsion of a 3'-OH DNA strand. The free DNA strand then undergoes passage around the unbroken strand, thus removing DNA supercoils. Finally, in the religation step, the DNA 3'-OH attacks the covalent intermediate to expel the active-site tyrosine and restore the DNA phosphodiester backbone.</text>
</comment>
<dbReference type="InterPro" id="IPR006171">
    <property type="entry name" value="TOPRIM_dom"/>
</dbReference>
<keyword evidence="8 10" id="KW-0238">DNA-binding</keyword>
<feature type="site" description="Interaction with DNA" evidence="10">
    <location>
        <position position="156"/>
    </location>
</feature>
<organism evidence="13 14">
    <name type="scientific">Geovibrio thiophilus</name>
    <dbReference type="NCBI Taxonomy" id="139438"/>
    <lineage>
        <taxon>Bacteria</taxon>
        <taxon>Pseudomonadati</taxon>
        <taxon>Deferribacterota</taxon>
        <taxon>Deferribacteres</taxon>
        <taxon>Deferribacterales</taxon>
        <taxon>Geovibrionaceae</taxon>
        <taxon>Geovibrio</taxon>
    </lineage>
</organism>
<dbReference type="Pfam" id="PF01396">
    <property type="entry name" value="Zn_ribbon_Top1"/>
    <property type="match status" value="4"/>
</dbReference>
<dbReference type="PROSITE" id="PS50880">
    <property type="entry name" value="TOPRIM"/>
    <property type="match status" value="1"/>
</dbReference>
<keyword evidence="9 10" id="KW-0413">Isomerase</keyword>
<evidence type="ECO:0000256" key="8">
    <source>
        <dbReference type="ARBA" id="ARBA00023125"/>
    </source>
</evidence>
<accession>A0A410JXJ9</accession>
<dbReference type="InterPro" id="IPR013498">
    <property type="entry name" value="Topo_IA_Znf"/>
</dbReference>
<dbReference type="PRINTS" id="PR00417">
    <property type="entry name" value="PRTPISMRASEI"/>
</dbReference>
<keyword evidence="14" id="KW-1185">Reference proteome</keyword>
<dbReference type="SMART" id="SM00493">
    <property type="entry name" value="TOPRIM"/>
    <property type="match status" value="1"/>
</dbReference>
<dbReference type="InterPro" id="IPR028612">
    <property type="entry name" value="Topoisom_1_IA"/>
</dbReference>
<feature type="domain" description="Topo IA-type catalytic" evidence="12">
    <location>
        <begin position="130"/>
        <end position="563"/>
    </location>
</feature>
<dbReference type="InterPro" id="IPR013826">
    <property type="entry name" value="Topo_IA_cen_sub3"/>
</dbReference>
<dbReference type="InterPro" id="IPR013497">
    <property type="entry name" value="Topo_IA_cen"/>
</dbReference>
<evidence type="ECO:0000256" key="2">
    <source>
        <dbReference type="ARBA" id="ARBA00009446"/>
    </source>
</evidence>
<evidence type="ECO:0000256" key="7">
    <source>
        <dbReference type="ARBA" id="ARBA00023029"/>
    </source>
</evidence>
<keyword evidence="6" id="KW-0460">Magnesium</keyword>
<dbReference type="GO" id="GO:0003677">
    <property type="term" value="F:DNA binding"/>
    <property type="evidence" value="ECO:0007669"/>
    <property type="project" value="UniProtKB-KW"/>
</dbReference>
<feature type="site" description="Interaction with DNA" evidence="10">
    <location>
        <position position="495"/>
    </location>
</feature>
<dbReference type="AlphaFoldDB" id="A0A410JXJ9"/>
<dbReference type="HAMAP" id="MF_00952">
    <property type="entry name" value="Topoisom_1_prok"/>
    <property type="match status" value="1"/>
</dbReference>
<dbReference type="GO" id="GO:0008270">
    <property type="term" value="F:zinc ion binding"/>
    <property type="evidence" value="ECO:0007669"/>
    <property type="project" value="UniProtKB-KW"/>
</dbReference>
<dbReference type="InterPro" id="IPR013825">
    <property type="entry name" value="Topo_IA_cen_sub2"/>
</dbReference>
<dbReference type="EMBL" id="CP035108">
    <property type="protein sequence ID" value="QAR32873.1"/>
    <property type="molecule type" value="Genomic_DNA"/>
</dbReference>
<feature type="site" description="Interaction with DNA" evidence="10">
    <location>
        <position position="140"/>
    </location>
</feature>
<name>A0A410JXJ9_9BACT</name>
<dbReference type="InterPro" id="IPR003602">
    <property type="entry name" value="Topo_IA_DNA-bd_dom"/>
</dbReference>
<dbReference type="Proteomes" id="UP000287502">
    <property type="component" value="Chromosome"/>
</dbReference>
<proteinExistence type="inferred from homology"/>
<evidence type="ECO:0000259" key="12">
    <source>
        <dbReference type="PROSITE" id="PS52039"/>
    </source>
</evidence>
<keyword evidence="5" id="KW-0862">Zinc</keyword>
<feature type="site" description="Interaction with DNA" evidence="10">
    <location>
        <position position="33"/>
    </location>
</feature>
<evidence type="ECO:0000256" key="9">
    <source>
        <dbReference type="ARBA" id="ARBA00023235"/>
    </source>
</evidence>
<dbReference type="SUPFAM" id="SSF56712">
    <property type="entry name" value="Prokaryotic type I DNA topoisomerase"/>
    <property type="match status" value="1"/>
</dbReference>
<feature type="site" description="Interaction with DNA" evidence="10">
    <location>
        <position position="141"/>
    </location>
</feature>
<dbReference type="EC" id="5.6.2.1" evidence="10"/>
<dbReference type="InterPro" id="IPR023405">
    <property type="entry name" value="Topo_IA_core_domain"/>
</dbReference>
<dbReference type="GO" id="GO:0005694">
    <property type="term" value="C:chromosome"/>
    <property type="evidence" value="ECO:0007669"/>
    <property type="project" value="InterPro"/>
</dbReference>
<keyword evidence="4" id="KW-0863">Zinc-finger</keyword>
<dbReference type="Gene3D" id="3.30.65.10">
    <property type="entry name" value="Bacterial Topoisomerase I, domain 1"/>
    <property type="match status" value="4"/>
</dbReference>
<dbReference type="GO" id="GO:0006265">
    <property type="term" value="P:DNA topological change"/>
    <property type="evidence" value="ECO:0007669"/>
    <property type="project" value="UniProtKB-UniRule"/>
</dbReference>